<dbReference type="RefSeq" id="YP_010534057.1">
    <property type="nucleotide sequence ID" value="NC_067858.1"/>
</dbReference>
<keyword evidence="5 9" id="KW-0812">Transmembrane</keyword>
<dbReference type="CTD" id="4537"/>
<dbReference type="Gene3D" id="1.20.58.1610">
    <property type="entry name" value="NADH:ubiquinone/plastoquinone oxidoreductase, chain 3"/>
    <property type="match status" value="1"/>
</dbReference>
<evidence type="ECO:0000256" key="4">
    <source>
        <dbReference type="ARBA" id="ARBA00022448"/>
    </source>
</evidence>
<feature type="transmembrane region" description="Helical" evidence="9">
    <location>
        <begin position="6"/>
        <end position="24"/>
    </location>
</feature>
<dbReference type="PANTHER" id="PTHR11058:SF9">
    <property type="entry name" value="NADH-UBIQUINONE OXIDOREDUCTASE CHAIN 3"/>
    <property type="match status" value="1"/>
</dbReference>
<comment type="catalytic activity">
    <reaction evidence="8 9">
        <text>a ubiquinone + NADH + 5 H(+)(in) = a ubiquinol + NAD(+) + 4 H(+)(out)</text>
        <dbReference type="Rhea" id="RHEA:29091"/>
        <dbReference type="Rhea" id="RHEA-COMP:9565"/>
        <dbReference type="Rhea" id="RHEA-COMP:9566"/>
        <dbReference type="ChEBI" id="CHEBI:15378"/>
        <dbReference type="ChEBI" id="CHEBI:16389"/>
        <dbReference type="ChEBI" id="CHEBI:17976"/>
        <dbReference type="ChEBI" id="CHEBI:57540"/>
        <dbReference type="ChEBI" id="CHEBI:57945"/>
        <dbReference type="EC" id="7.1.1.2"/>
    </reaction>
</comment>
<feature type="transmembrane region" description="Helical" evidence="9">
    <location>
        <begin position="56"/>
        <end position="79"/>
    </location>
</feature>
<dbReference type="InterPro" id="IPR000440">
    <property type="entry name" value="NADH_UbQ/plastoQ_OxRdtase_su3"/>
</dbReference>
<reference evidence="10" key="1">
    <citation type="submission" date="2021-12" db="EMBL/GenBank/DDBJ databases">
        <title>Seventy-eight entire mitochondrial genomes and nuclear rRNA genes provide insight into the phylogeny of the hard ticks, particularly the Haemaphysalis species, Am. (Africaniella) transversale and Robertsicus elaphense.</title>
        <authorList>
            <person name="Kelava S."/>
            <person name="Mans B.J."/>
            <person name="Apanaskevich D.A."/>
            <person name="Shao R."/>
            <person name="Barker D."/>
            <person name="Nakao R."/>
            <person name="Barker S.C."/>
            <person name="Okamoto K."/>
            <person name="Tamada K."/>
            <person name="Ito T."/>
            <person name="Honda T."/>
            <person name="Sato F."/>
            <person name="Torikai H."/>
            <person name="Kawabata H."/>
        </authorList>
    </citation>
    <scope>NUCLEOTIDE SEQUENCE</scope>
</reference>
<dbReference type="AlphaFoldDB" id="A0A977TPU5"/>
<comment type="similarity">
    <text evidence="2 9">Belongs to the complex I subunit 3 family.</text>
</comment>
<keyword evidence="9" id="KW-0520">NAD</keyword>
<evidence type="ECO:0000256" key="3">
    <source>
        <dbReference type="ARBA" id="ARBA00021007"/>
    </source>
</evidence>
<keyword evidence="6 9" id="KW-1133">Transmembrane helix</keyword>
<evidence type="ECO:0000256" key="2">
    <source>
        <dbReference type="ARBA" id="ARBA00008472"/>
    </source>
</evidence>
<dbReference type="GO" id="GO:0030964">
    <property type="term" value="C:NADH dehydrogenase complex"/>
    <property type="evidence" value="ECO:0007669"/>
    <property type="project" value="TreeGrafter"/>
</dbReference>
<dbReference type="Pfam" id="PF00507">
    <property type="entry name" value="Oxidored_q4"/>
    <property type="match status" value="1"/>
</dbReference>
<dbReference type="EMBL" id="OL741734">
    <property type="protein sequence ID" value="UXX50152.1"/>
    <property type="molecule type" value="Genomic_DNA"/>
</dbReference>
<comment type="subcellular location">
    <subcellularLocation>
        <location evidence="1">Membrane</location>
    </subcellularLocation>
    <subcellularLocation>
        <location evidence="9">Mitochondrion membrane</location>
        <topology evidence="9">Multi-pass membrane protein</topology>
    </subcellularLocation>
</comment>
<evidence type="ECO:0000256" key="7">
    <source>
        <dbReference type="ARBA" id="ARBA00023136"/>
    </source>
</evidence>
<keyword evidence="9 10" id="KW-0496">Mitochondrion</keyword>
<organism evidence="10">
    <name type="scientific">Amblyomma gervaisi</name>
    <dbReference type="NCBI Taxonomy" id="1987576"/>
    <lineage>
        <taxon>Eukaryota</taxon>
        <taxon>Metazoa</taxon>
        <taxon>Ecdysozoa</taxon>
        <taxon>Arthropoda</taxon>
        <taxon>Chelicerata</taxon>
        <taxon>Arachnida</taxon>
        <taxon>Acari</taxon>
        <taxon>Parasitiformes</taxon>
        <taxon>Ixodida</taxon>
        <taxon>Ixodoidea</taxon>
        <taxon>Ixodidae</taxon>
        <taxon>Amblyomminae</taxon>
        <taxon>Amblyomma</taxon>
    </lineage>
</organism>
<accession>A0A977TPU5</accession>
<dbReference type="GO" id="GO:0031966">
    <property type="term" value="C:mitochondrial membrane"/>
    <property type="evidence" value="ECO:0007669"/>
    <property type="project" value="UniProtKB-SubCell"/>
</dbReference>
<evidence type="ECO:0000256" key="1">
    <source>
        <dbReference type="ARBA" id="ARBA00004370"/>
    </source>
</evidence>
<proteinExistence type="inferred from homology"/>
<dbReference type="GeneID" id="76341590"/>
<keyword evidence="7 9" id="KW-0472">Membrane</keyword>
<evidence type="ECO:0000256" key="5">
    <source>
        <dbReference type="ARBA" id="ARBA00022692"/>
    </source>
</evidence>
<evidence type="ECO:0000256" key="6">
    <source>
        <dbReference type="ARBA" id="ARBA00022989"/>
    </source>
</evidence>
<comment type="function">
    <text evidence="9">Core subunit of the mitochondrial membrane respiratory chain NADH dehydrogenase (Complex I) which catalyzes electron transfer from NADH through the respiratory chain, using ubiquinone as an electron acceptor. Essential for the catalytic activity of complex I.</text>
</comment>
<evidence type="ECO:0000256" key="9">
    <source>
        <dbReference type="RuleBase" id="RU003640"/>
    </source>
</evidence>
<keyword evidence="9" id="KW-1278">Translocase</keyword>
<keyword evidence="9" id="KW-0830">Ubiquinone</keyword>
<evidence type="ECO:0000313" key="10">
    <source>
        <dbReference type="EMBL" id="UXX50152.1"/>
    </source>
</evidence>
<evidence type="ECO:0000256" key="8">
    <source>
        <dbReference type="ARBA" id="ARBA00049551"/>
    </source>
</evidence>
<protein>
    <recommendedName>
        <fullName evidence="3 9">NADH-ubiquinone oxidoreductase chain 3</fullName>
        <ecNumber evidence="9">7.1.1.2</ecNumber>
    </recommendedName>
</protein>
<keyword evidence="9" id="KW-0249">Electron transport</keyword>
<dbReference type="EC" id="7.1.1.2" evidence="9"/>
<keyword evidence="4 9" id="KW-0813">Transport</keyword>
<feature type="transmembrane region" description="Helical" evidence="9">
    <location>
        <begin position="85"/>
        <end position="106"/>
    </location>
</feature>
<keyword evidence="9" id="KW-0679">Respiratory chain</keyword>
<dbReference type="GO" id="GO:0008137">
    <property type="term" value="F:NADH dehydrogenase (ubiquinone) activity"/>
    <property type="evidence" value="ECO:0007669"/>
    <property type="project" value="UniProtKB-UniRule"/>
</dbReference>
<dbReference type="PANTHER" id="PTHR11058">
    <property type="entry name" value="NADH-UBIQUINONE OXIDOREDUCTASE CHAIN 3"/>
    <property type="match status" value="1"/>
</dbReference>
<name>A0A977TPU5_9ACAR</name>
<geneLocation type="mitochondrion" evidence="10"/>
<gene>
    <name evidence="10" type="primary">ND3</name>
</gene>
<sequence length="115" mass="13689">MNIMNYLYFISFIILTIIVIFNFIKLSNTMTKEKFSPFECGFDPFSLTRVSFSLKFFFIAIVFLIFDVEIVIILPFPMLLMNKNLSLMFSFILINFLIMIGFLFEWKSGMLDWIK</sequence>
<dbReference type="InterPro" id="IPR038430">
    <property type="entry name" value="NDAH_ubi_oxred_su3_sf"/>
</dbReference>